<protein>
    <submittedName>
        <fullName evidence="5">4-coumarate--CoA ligase family protein</fullName>
    </submittedName>
</protein>
<dbReference type="PROSITE" id="PS00455">
    <property type="entry name" value="AMP_BINDING"/>
    <property type="match status" value="1"/>
</dbReference>
<dbReference type="InterPro" id="IPR025110">
    <property type="entry name" value="AMP-bd_C"/>
</dbReference>
<evidence type="ECO:0000256" key="1">
    <source>
        <dbReference type="ARBA" id="ARBA00006432"/>
    </source>
</evidence>
<evidence type="ECO:0000256" key="2">
    <source>
        <dbReference type="ARBA" id="ARBA00022598"/>
    </source>
</evidence>
<comment type="caution">
    <text evidence="5">The sequence shown here is derived from an EMBL/GenBank/DDBJ whole genome shotgun (WGS) entry which is preliminary data.</text>
</comment>
<dbReference type="PANTHER" id="PTHR24096">
    <property type="entry name" value="LONG-CHAIN-FATTY-ACID--COA LIGASE"/>
    <property type="match status" value="1"/>
</dbReference>
<keyword evidence="6" id="KW-1185">Reference proteome</keyword>
<evidence type="ECO:0000259" key="3">
    <source>
        <dbReference type="Pfam" id="PF00501"/>
    </source>
</evidence>
<dbReference type="InterPro" id="IPR042099">
    <property type="entry name" value="ANL_N_sf"/>
</dbReference>
<dbReference type="RefSeq" id="WP_386445549.1">
    <property type="nucleotide sequence ID" value="NZ_JBHSFH010000005.1"/>
</dbReference>
<keyword evidence="2 5" id="KW-0436">Ligase</keyword>
<reference evidence="6" key="1">
    <citation type="journal article" date="2019" name="Int. J. Syst. Evol. Microbiol.">
        <title>The Global Catalogue of Microorganisms (GCM) 10K type strain sequencing project: providing services to taxonomists for standard genome sequencing and annotation.</title>
        <authorList>
            <consortium name="The Broad Institute Genomics Platform"/>
            <consortium name="The Broad Institute Genome Sequencing Center for Infectious Disease"/>
            <person name="Wu L."/>
            <person name="Ma J."/>
        </authorList>
    </citation>
    <scope>NUCLEOTIDE SEQUENCE [LARGE SCALE GENOMIC DNA]</scope>
    <source>
        <strain evidence="6">CGMCC 4.7357</strain>
    </source>
</reference>
<evidence type="ECO:0000259" key="4">
    <source>
        <dbReference type="Pfam" id="PF13193"/>
    </source>
</evidence>
<evidence type="ECO:0000313" key="5">
    <source>
        <dbReference type="EMBL" id="MFC4494471.1"/>
    </source>
</evidence>
<dbReference type="GO" id="GO:0016874">
    <property type="term" value="F:ligase activity"/>
    <property type="evidence" value="ECO:0007669"/>
    <property type="project" value="UniProtKB-KW"/>
</dbReference>
<dbReference type="SUPFAM" id="SSF56801">
    <property type="entry name" value="Acetyl-CoA synthetase-like"/>
    <property type="match status" value="1"/>
</dbReference>
<sequence length="529" mass="56370">MLFRSEYAEVAVVDEPIHDAVLGRSADAHAARTALVDGVGGTSLTYGQLDAFSRRIAAALAEAGVRKGDVLALHSPNTVAFPAVFYGATRAGAAVSTVHPLATAKELARQLNDSSARWIVTVSALLETARQAAEWAGGIEEIFVCDRAEGHRSVLDMRDSTAPEPQVAIDPARDVAALPYSSGTTSMPKGVMLTHRNIATNLAQLHPLMPSGPEDKLLAVLPFFHIYGLTALMNAPLRNGATVVVLPRFELGQFLSAVETHRVNALYVAPPIVLALAKHPDVEKYDLSSLEYVVSAAAPLDAELAAACARRLGLPEVKQAYGMTELSPGTHLVPRHTAAAPPGTVGKLLPSTEMRIVALDDPDRDLGVGETGELLFRGPQVMKGYLGRTGETDAMIDGEGWLRTGDIGRVDENGWLYVVDRVKELIKYKGYQVAPAELEAVLLAHPAIADAAVIGVTDEEGTEVPKAFVVRQPGDEGARLTEEEVLAYVAGQVSPYKKVRQLEFISSVPRAVSGKILRRELRAAEAGGA</sequence>
<feature type="domain" description="AMP-binding enzyme C-terminal" evidence="4">
    <location>
        <begin position="437"/>
        <end position="515"/>
    </location>
</feature>
<feature type="domain" description="AMP-dependent synthetase/ligase" evidence="3">
    <location>
        <begin position="24"/>
        <end position="386"/>
    </location>
</feature>
<dbReference type="CDD" id="cd05904">
    <property type="entry name" value="4CL"/>
    <property type="match status" value="1"/>
</dbReference>
<accession>A0ABV9AA43</accession>
<comment type="similarity">
    <text evidence="1">Belongs to the ATP-dependent AMP-binding enzyme family.</text>
</comment>
<dbReference type="InterPro" id="IPR000873">
    <property type="entry name" value="AMP-dep_synth/lig_dom"/>
</dbReference>
<dbReference type="PANTHER" id="PTHR24096:SF149">
    <property type="entry name" value="AMP-BINDING DOMAIN-CONTAINING PROTEIN-RELATED"/>
    <property type="match status" value="1"/>
</dbReference>
<dbReference type="InterPro" id="IPR045851">
    <property type="entry name" value="AMP-bd_C_sf"/>
</dbReference>
<dbReference type="Gene3D" id="3.30.300.30">
    <property type="match status" value="1"/>
</dbReference>
<dbReference type="Pfam" id="PF13193">
    <property type="entry name" value="AMP-binding_C"/>
    <property type="match status" value="1"/>
</dbReference>
<dbReference type="InterPro" id="IPR020845">
    <property type="entry name" value="AMP-binding_CS"/>
</dbReference>
<gene>
    <name evidence="5" type="ORF">ACFPA8_10035</name>
</gene>
<dbReference type="Gene3D" id="3.40.50.12780">
    <property type="entry name" value="N-terminal domain of ligase-like"/>
    <property type="match status" value="1"/>
</dbReference>
<evidence type="ECO:0000313" key="6">
    <source>
        <dbReference type="Proteomes" id="UP001595997"/>
    </source>
</evidence>
<proteinExistence type="inferred from homology"/>
<dbReference type="EMBL" id="JBHSFH010000005">
    <property type="protein sequence ID" value="MFC4494471.1"/>
    <property type="molecule type" value="Genomic_DNA"/>
</dbReference>
<dbReference type="Proteomes" id="UP001595997">
    <property type="component" value="Unassembled WGS sequence"/>
</dbReference>
<name>A0ABV9AA43_9ACTN</name>
<dbReference type="Pfam" id="PF00501">
    <property type="entry name" value="AMP-binding"/>
    <property type="match status" value="1"/>
</dbReference>
<organism evidence="5 6">
    <name type="scientific">Streptomyces ovatisporus</name>
    <dbReference type="NCBI Taxonomy" id="1128682"/>
    <lineage>
        <taxon>Bacteria</taxon>
        <taxon>Bacillati</taxon>
        <taxon>Actinomycetota</taxon>
        <taxon>Actinomycetes</taxon>
        <taxon>Kitasatosporales</taxon>
        <taxon>Streptomycetaceae</taxon>
        <taxon>Streptomyces</taxon>
    </lineage>
</organism>